<dbReference type="InterPro" id="IPR001638">
    <property type="entry name" value="Solute-binding_3/MltF_N"/>
</dbReference>
<dbReference type="PANTHER" id="PTHR30024">
    <property type="entry name" value="ALIPHATIC SULFONATES-BINDING PROTEIN-RELATED"/>
    <property type="match status" value="1"/>
</dbReference>
<protein>
    <submittedName>
        <fullName evidence="7">Sulfonate transport system substrate-binding protein</fullName>
    </submittedName>
</protein>
<dbReference type="RefSeq" id="WP_008104118.1">
    <property type="nucleotide sequence ID" value="NZ_FOSD01000002.1"/>
</dbReference>
<evidence type="ECO:0000313" key="8">
    <source>
        <dbReference type="Proteomes" id="UP000198841"/>
    </source>
</evidence>
<evidence type="ECO:0000259" key="6">
    <source>
        <dbReference type="SMART" id="SM00062"/>
    </source>
</evidence>
<dbReference type="PANTHER" id="PTHR30024:SF48">
    <property type="entry name" value="ABC TRANSPORTER SUBSTRATE-BINDING PROTEIN"/>
    <property type="match status" value="1"/>
</dbReference>
<evidence type="ECO:0000256" key="4">
    <source>
        <dbReference type="ARBA" id="ARBA00022729"/>
    </source>
</evidence>
<accession>A0A1I3U2A2</accession>
<comment type="similarity">
    <text evidence="2">Belongs to the bacterial solute-binding protein SsuA/TauA family.</text>
</comment>
<dbReference type="Proteomes" id="UP000198841">
    <property type="component" value="Unassembled WGS sequence"/>
</dbReference>
<dbReference type="Gene3D" id="3.40.190.10">
    <property type="entry name" value="Periplasmic binding protein-like II"/>
    <property type="match status" value="2"/>
</dbReference>
<feature type="signal peptide" evidence="5">
    <location>
        <begin position="1"/>
        <end position="19"/>
    </location>
</feature>
<dbReference type="InterPro" id="IPR015168">
    <property type="entry name" value="SsuA/THI5"/>
</dbReference>
<evidence type="ECO:0000256" key="3">
    <source>
        <dbReference type="ARBA" id="ARBA00022448"/>
    </source>
</evidence>
<name>A0A1I3U2A2_9GAMM</name>
<evidence type="ECO:0000256" key="5">
    <source>
        <dbReference type="SAM" id="SignalP"/>
    </source>
</evidence>
<dbReference type="EMBL" id="FOSD01000002">
    <property type="protein sequence ID" value="SFJ76016.1"/>
    <property type="molecule type" value="Genomic_DNA"/>
</dbReference>
<gene>
    <name evidence="7" type="ORF">SAMN05518863_102588</name>
</gene>
<keyword evidence="4 5" id="KW-0732">Signal</keyword>
<dbReference type="SUPFAM" id="SSF53850">
    <property type="entry name" value="Periplasmic binding protein-like II"/>
    <property type="match status" value="1"/>
</dbReference>
<dbReference type="NCBIfam" id="TIGR01728">
    <property type="entry name" value="SsuA_fam"/>
    <property type="match status" value="1"/>
</dbReference>
<dbReference type="SMART" id="SM00062">
    <property type="entry name" value="PBPb"/>
    <property type="match status" value="1"/>
</dbReference>
<feature type="domain" description="Solute-binding protein family 3/N-terminal" evidence="6">
    <location>
        <begin position="23"/>
        <end position="240"/>
    </location>
</feature>
<dbReference type="InterPro" id="IPR010067">
    <property type="entry name" value="ABC_SsuA_sub-bd"/>
</dbReference>
<evidence type="ECO:0000313" key="7">
    <source>
        <dbReference type="EMBL" id="SFJ76016.1"/>
    </source>
</evidence>
<keyword evidence="3" id="KW-0813">Transport</keyword>
<proteinExistence type="inferred from homology"/>
<sequence length="309" mass="32720">MKITLLACSLLLLTVTSQAASNELIVGDQKGNARAVMSAAGELNNVPYEIKWYEFPNAAPLLESLNSQHLDAGLVGDGPLSFAVAAGAQIRAIQASQYLGNAIVVKNNSALHSIADLKGKKVATVKGSSGQNMVLNALHEAGLPDDSVSFVFTTPSEATLALDNGAVDAVATWEPYVSFAVAQSGDRIAIDGKNSPVSNYLVATDSAIASKREQLADFRQRLIRARAWGVAHPQAYASEIAKLLRLPDAVALSKVQRENNAPVEDYALVEKRQQLAIDTFTRGGLIKPGLKADKLVDASFFNPNGAAKP</sequence>
<reference evidence="7 8" key="1">
    <citation type="submission" date="2016-10" db="EMBL/GenBank/DDBJ databases">
        <authorList>
            <person name="Varghese N."/>
            <person name="Submissions S."/>
        </authorList>
    </citation>
    <scope>NUCLEOTIDE SEQUENCE [LARGE SCALE GENOMIC DNA]</scope>
    <source>
        <strain evidence="7 8">YR512</strain>
    </source>
</reference>
<comment type="subcellular location">
    <subcellularLocation>
        <location evidence="1">Periplasm</location>
    </subcellularLocation>
</comment>
<feature type="chain" id="PRO_5045428696" evidence="5">
    <location>
        <begin position="20"/>
        <end position="309"/>
    </location>
</feature>
<keyword evidence="8" id="KW-1185">Reference proteome</keyword>
<organism evidence="7 8">
    <name type="scientific">Candidatus Pantoea symbiotica</name>
    <dbReference type="NCBI Taxonomy" id="1884370"/>
    <lineage>
        <taxon>Bacteria</taxon>
        <taxon>Pseudomonadati</taxon>
        <taxon>Pseudomonadota</taxon>
        <taxon>Gammaproteobacteria</taxon>
        <taxon>Enterobacterales</taxon>
        <taxon>Erwiniaceae</taxon>
        <taxon>Pantoea</taxon>
    </lineage>
</organism>
<evidence type="ECO:0000256" key="2">
    <source>
        <dbReference type="ARBA" id="ARBA00010742"/>
    </source>
</evidence>
<evidence type="ECO:0000256" key="1">
    <source>
        <dbReference type="ARBA" id="ARBA00004418"/>
    </source>
</evidence>
<comment type="caution">
    <text evidence="7">The sequence shown here is derived from an EMBL/GenBank/DDBJ whole genome shotgun (WGS) entry which is preliminary data.</text>
</comment>
<dbReference type="Pfam" id="PF09084">
    <property type="entry name" value="NMT1"/>
    <property type="match status" value="1"/>
</dbReference>